<keyword evidence="2" id="KW-1185">Reference proteome</keyword>
<dbReference type="Proteomes" id="UP001458880">
    <property type="component" value="Unassembled WGS sequence"/>
</dbReference>
<organism evidence="1 2">
    <name type="scientific">Popillia japonica</name>
    <name type="common">Japanese beetle</name>
    <dbReference type="NCBI Taxonomy" id="7064"/>
    <lineage>
        <taxon>Eukaryota</taxon>
        <taxon>Metazoa</taxon>
        <taxon>Ecdysozoa</taxon>
        <taxon>Arthropoda</taxon>
        <taxon>Hexapoda</taxon>
        <taxon>Insecta</taxon>
        <taxon>Pterygota</taxon>
        <taxon>Neoptera</taxon>
        <taxon>Endopterygota</taxon>
        <taxon>Coleoptera</taxon>
        <taxon>Polyphaga</taxon>
        <taxon>Scarabaeiformia</taxon>
        <taxon>Scarabaeidae</taxon>
        <taxon>Rutelinae</taxon>
        <taxon>Popillia</taxon>
    </lineage>
</organism>
<protein>
    <submittedName>
        <fullName evidence="1">Uncharacterized protein</fullName>
    </submittedName>
</protein>
<dbReference type="AlphaFoldDB" id="A0AAW1MDP7"/>
<name>A0AAW1MDP7_POPJA</name>
<evidence type="ECO:0000313" key="2">
    <source>
        <dbReference type="Proteomes" id="UP001458880"/>
    </source>
</evidence>
<accession>A0AAW1MDP7</accession>
<evidence type="ECO:0000313" key="1">
    <source>
        <dbReference type="EMBL" id="KAK9745694.1"/>
    </source>
</evidence>
<comment type="caution">
    <text evidence="1">The sequence shown here is derived from an EMBL/GenBank/DDBJ whole genome shotgun (WGS) entry which is preliminary data.</text>
</comment>
<sequence>MHKNLKTTEDNYTNNEIRSVYQNAELYLKSIDGQLIGGVEEMNRWVVYFDDVLNSANFAEYSQNSKILNINKHALVEKPTGQEIA</sequence>
<proteinExistence type="predicted"/>
<reference evidence="1 2" key="1">
    <citation type="journal article" date="2024" name="BMC Genomics">
        <title>De novo assembly and annotation of Popillia japonica's genome with initial clues to its potential as an invasive pest.</title>
        <authorList>
            <person name="Cucini C."/>
            <person name="Boschi S."/>
            <person name="Funari R."/>
            <person name="Cardaioli E."/>
            <person name="Iannotti N."/>
            <person name="Marturano G."/>
            <person name="Paoli F."/>
            <person name="Bruttini M."/>
            <person name="Carapelli A."/>
            <person name="Frati F."/>
            <person name="Nardi F."/>
        </authorList>
    </citation>
    <scope>NUCLEOTIDE SEQUENCE [LARGE SCALE GENOMIC DNA]</scope>
    <source>
        <strain evidence="1">DMR45628</strain>
    </source>
</reference>
<gene>
    <name evidence="1" type="ORF">QE152_g6717</name>
</gene>
<dbReference type="EMBL" id="JASPKY010000046">
    <property type="protein sequence ID" value="KAK9745694.1"/>
    <property type="molecule type" value="Genomic_DNA"/>
</dbReference>